<dbReference type="PANTHER" id="PTHR45830">
    <property type="entry name" value="SERPENTINE RECEPTOR, CLASS I"/>
    <property type="match status" value="1"/>
</dbReference>
<protein>
    <recommendedName>
        <fullName evidence="4">G protein-coupled receptor</fullName>
    </recommendedName>
</protein>
<organism evidence="2 3">
    <name type="scientific">Caenorhabditis briggsae</name>
    <dbReference type="NCBI Taxonomy" id="6238"/>
    <lineage>
        <taxon>Eukaryota</taxon>
        <taxon>Metazoa</taxon>
        <taxon>Ecdysozoa</taxon>
        <taxon>Nematoda</taxon>
        <taxon>Chromadorea</taxon>
        <taxon>Rhabditida</taxon>
        <taxon>Rhabditina</taxon>
        <taxon>Rhabditomorpha</taxon>
        <taxon>Rhabditoidea</taxon>
        <taxon>Rhabditidae</taxon>
        <taxon>Peloderinae</taxon>
        <taxon>Caenorhabditis</taxon>
    </lineage>
</organism>
<dbReference type="AlphaFoldDB" id="A0AAE9DNF8"/>
<keyword evidence="1" id="KW-0812">Transmembrane</keyword>
<dbReference type="Proteomes" id="UP000827892">
    <property type="component" value="Chromosome II"/>
</dbReference>
<keyword evidence="1" id="KW-0472">Membrane</keyword>
<evidence type="ECO:0000313" key="2">
    <source>
        <dbReference type="EMBL" id="ULU07914.1"/>
    </source>
</evidence>
<keyword evidence="1" id="KW-1133">Transmembrane helix</keyword>
<feature type="transmembrane region" description="Helical" evidence="1">
    <location>
        <begin position="6"/>
        <end position="25"/>
    </location>
</feature>
<feature type="transmembrane region" description="Helical" evidence="1">
    <location>
        <begin position="75"/>
        <end position="99"/>
    </location>
</feature>
<evidence type="ECO:0000256" key="1">
    <source>
        <dbReference type="SAM" id="Phobius"/>
    </source>
</evidence>
<feature type="transmembrane region" description="Helical" evidence="1">
    <location>
        <begin position="46"/>
        <end position="69"/>
    </location>
</feature>
<evidence type="ECO:0008006" key="4">
    <source>
        <dbReference type="Google" id="ProtNLM"/>
    </source>
</evidence>
<reference evidence="2 3" key="1">
    <citation type="submission" date="2022-05" db="EMBL/GenBank/DDBJ databases">
        <title>Chromosome-level reference genomes for two strains of Caenorhabditis briggsae: an improved platform for comparative genomics.</title>
        <authorList>
            <person name="Stevens L."/>
            <person name="Andersen E.C."/>
        </authorList>
    </citation>
    <scope>NUCLEOTIDE SEQUENCE [LARGE SCALE GENOMIC DNA]</scope>
    <source>
        <strain evidence="2">QX1410_ONT</strain>
        <tissue evidence="2">Whole-organism</tissue>
    </source>
</reference>
<gene>
    <name evidence="2" type="ORF">L3Y34_019159</name>
</gene>
<accession>A0AAE9DNF8</accession>
<dbReference type="EMBL" id="CP090892">
    <property type="protein sequence ID" value="ULU07914.1"/>
    <property type="molecule type" value="Genomic_DNA"/>
</dbReference>
<evidence type="ECO:0000313" key="3">
    <source>
        <dbReference type="Proteomes" id="UP000827892"/>
    </source>
</evidence>
<proteinExistence type="predicted"/>
<sequence length="131" mass="14985">MAFCGGFVCALVFTSTTYDMFRMLGKVRRKISIYNFRKHRSTVKSLLAQFAASSLLLVLLFTFVIVIMLDLEHSQIIIQIPLAVFSLRSSVYAIVLIFTTPPFRNFILRKRQNQHFITAARTVSVARSSFL</sequence>
<dbReference type="Pfam" id="PF10327">
    <property type="entry name" value="7TM_GPCR_Sri"/>
    <property type="match status" value="1"/>
</dbReference>
<name>A0AAE9DNF8_CAEBR</name>
<dbReference type="InterPro" id="IPR019429">
    <property type="entry name" value="7TM_GPCR_serpentine_rcpt_Sri"/>
</dbReference>
<dbReference type="PANTHER" id="PTHR45830:SF13">
    <property type="entry name" value="G PROTEIN-COUPLED RECEPTOR-RELATED"/>
    <property type="match status" value="1"/>
</dbReference>